<dbReference type="PROSITE" id="PS01153">
    <property type="entry name" value="NOL1_NOP2_SUN"/>
    <property type="match status" value="1"/>
</dbReference>
<dbReference type="GO" id="GO:0005730">
    <property type="term" value="C:nucleolus"/>
    <property type="evidence" value="ECO:0007669"/>
    <property type="project" value="UniProtKB-SubCell"/>
</dbReference>
<evidence type="ECO:0000313" key="1">
    <source>
        <dbReference type="EMBL" id="KAK7242697.1"/>
    </source>
</evidence>
<dbReference type="Gene3D" id="3.30.70.1170">
    <property type="entry name" value="Sun protein, domain 3"/>
    <property type="match status" value="1"/>
</dbReference>
<dbReference type="PRINTS" id="PR02008">
    <property type="entry name" value="RCMTFAMILY"/>
</dbReference>
<gene>
    <name evidence="1" type="ORF">SO694_00016443</name>
</gene>
<dbReference type="InterPro" id="IPR011023">
    <property type="entry name" value="Nop2p"/>
</dbReference>
<protein>
    <submittedName>
        <fullName evidence="1">rRNA (Cytosine-C5-)-methyltransferase</fullName>
    </submittedName>
</protein>
<dbReference type="PROSITE" id="PS51686">
    <property type="entry name" value="SAM_MT_RSMB_NOP"/>
    <property type="match status" value="1"/>
</dbReference>
<sequence>MDGALVDDQNPTATWGRIQENLGVLGHFKERAKKGKARAEYLRELGEDLTSYYGYLQELTELFLTIFSPSECVEFMDANDKPRPVVIRTNTLKTRRKDLAQTLIKRGVHLEPMAAWSKVALKITESSVPVGATPEYLAGHYMLQSAASQCPVLALGPEPGERVLELAAAPGGKSSYCAQLMKNSGTLVCNDLKKERHKATVANLHRLGVSNAVVCCHDGRAFPGVMGGFDRVLLDAPCTGLGVISRDQSIKGTRTLEDVKKLAHLQKELILAAIDSVDDKKAGVVVYSTCSVAVLENEDVVQYALDKRNVKLVDAGLPFACDAFVRCGQKRYHPSMALARRFYPHTHNMDGFFVAKLQKLSPKDKQKKRKLDE</sequence>
<dbReference type="SUPFAM" id="SSF53335">
    <property type="entry name" value="S-adenosyl-L-methionine-dependent methyltransferases"/>
    <property type="match status" value="1"/>
</dbReference>
<dbReference type="Pfam" id="PF22458">
    <property type="entry name" value="RsmF-B_ferredox"/>
    <property type="match status" value="1"/>
</dbReference>
<dbReference type="NCBIfam" id="TIGR00446">
    <property type="entry name" value="nop2p"/>
    <property type="match status" value="1"/>
</dbReference>
<dbReference type="GO" id="GO:0070475">
    <property type="term" value="P:rRNA base methylation"/>
    <property type="evidence" value="ECO:0007669"/>
    <property type="project" value="TreeGrafter"/>
</dbReference>
<dbReference type="InterPro" id="IPR029063">
    <property type="entry name" value="SAM-dependent_MTases_sf"/>
</dbReference>
<organism evidence="1 2">
    <name type="scientific">Aureococcus anophagefferens</name>
    <name type="common">Harmful bloom alga</name>
    <dbReference type="NCBI Taxonomy" id="44056"/>
    <lineage>
        <taxon>Eukaryota</taxon>
        <taxon>Sar</taxon>
        <taxon>Stramenopiles</taxon>
        <taxon>Ochrophyta</taxon>
        <taxon>Pelagophyceae</taxon>
        <taxon>Pelagomonadales</taxon>
        <taxon>Pelagomonadaceae</taxon>
        <taxon>Aureococcus</taxon>
    </lineage>
</organism>
<dbReference type="InterPro" id="IPR049560">
    <property type="entry name" value="MeTrfase_RsmB-F_NOP2_cat"/>
</dbReference>
<dbReference type="InterPro" id="IPR018314">
    <property type="entry name" value="RsmB/NOL1/NOP2-like_CS"/>
</dbReference>
<dbReference type="Pfam" id="PF01189">
    <property type="entry name" value="Methyltr_RsmB-F"/>
    <property type="match status" value="1"/>
</dbReference>
<dbReference type="PRINTS" id="PR02012">
    <property type="entry name" value="RCMTNOP2"/>
</dbReference>
<dbReference type="EMBL" id="JBBJCI010000141">
    <property type="protein sequence ID" value="KAK7242697.1"/>
    <property type="molecule type" value="Genomic_DNA"/>
</dbReference>
<dbReference type="InterPro" id="IPR023273">
    <property type="entry name" value="RCMT_NOP2"/>
</dbReference>
<dbReference type="InterPro" id="IPR054728">
    <property type="entry name" value="RsmB-like_ferredoxin"/>
</dbReference>
<keyword evidence="2" id="KW-1185">Reference proteome</keyword>
<dbReference type="Gene3D" id="3.40.50.150">
    <property type="entry name" value="Vaccinia Virus protein VP39"/>
    <property type="match status" value="1"/>
</dbReference>
<dbReference type="GO" id="GO:0000470">
    <property type="term" value="P:maturation of LSU-rRNA"/>
    <property type="evidence" value="ECO:0007669"/>
    <property type="project" value="TreeGrafter"/>
</dbReference>
<dbReference type="Proteomes" id="UP001363151">
    <property type="component" value="Unassembled WGS sequence"/>
</dbReference>
<name>A0ABR1G2N7_AURAN</name>
<accession>A0ABR1G2N7</accession>
<evidence type="ECO:0000313" key="2">
    <source>
        <dbReference type="Proteomes" id="UP001363151"/>
    </source>
</evidence>
<dbReference type="InterPro" id="IPR023267">
    <property type="entry name" value="RCMT"/>
</dbReference>
<dbReference type="GO" id="GO:0003723">
    <property type="term" value="F:RNA binding"/>
    <property type="evidence" value="ECO:0007669"/>
    <property type="project" value="UniProtKB-UniRule"/>
</dbReference>
<dbReference type="InterPro" id="IPR001678">
    <property type="entry name" value="MeTrfase_RsmB-F_NOP2_dom"/>
</dbReference>
<dbReference type="PANTHER" id="PTHR22807">
    <property type="entry name" value="NOP2 YEAST -RELATED NOL1/NOP2/FMU SUN DOMAIN-CONTAINING"/>
    <property type="match status" value="1"/>
</dbReference>
<dbReference type="GO" id="GO:0009383">
    <property type="term" value="F:rRNA (cytosine-C5-)-methyltransferase activity"/>
    <property type="evidence" value="ECO:0007669"/>
    <property type="project" value="TreeGrafter"/>
</dbReference>
<dbReference type="KEGG" id="aaf:AURANDRAFT_59367"/>
<comment type="caution">
    <text evidence="1">The sequence shown here is derived from an EMBL/GenBank/DDBJ whole genome shotgun (WGS) entry which is preliminary data.</text>
</comment>
<proteinExistence type="predicted"/>
<dbReference type="PANTHER" id="PTHR22807:SF30">
    <property type="entry name" value="28S RRNA (CYTOSINE(4447)-C(5))-METHYLTRANSFERASE-RELATED"/>
    <property type="match status" value="1"/>
</dbReference>
<reference evidence="1 2" key="1">
    <citation type="submission" date="2024-03" db="EMBL/GenBank/DDBJ databases">
        <title>Aureococcus anophagefferens CCMP1851 and Kratosvirus quantuckense: Draft genome of a second virus-susceptible host strain in the model system.</title>
        <authorList>
            <person name="Chase E."/>
            <person name="Truchon A.R."/>
            <person name="Schepens W."/>
            <person name="Wilhelm S.W."/>
        </authorList>
    </citation>
    <scope>NUCLEOTIDE SEQUENCE [LARGE SCALE GENOMIC DNA]</scope>
    <source>
        <strain evidence="1 2">CCMP1851</strain>
    </source>
</reference>